<dbReference type="Proteomes" id="UP001431572">
    <property type="component" value="Plasmid unnamed1"/>
</dbReference>
<evidence type="ECO:0000313" key="4">
    <source>
        <dbReference type="Proteomes" id="UP001431572"/>
    </source>
</evidence>
<evidence type="ECO:0000313" key="2">
    <source>
        <dbReference type="EMBL" id="WJW70080.1"/>
    </source>
</evidence>
<gene>
    <name evidence="1" type="ORF">HXX08_13785</name>
    <name evidence="2" type="ORF">OZ401_004884</name>
</gene>
<organism evidence="1 3">
    <name type="scientific">Candidatus Chlorohelix allophototropha</name>
    <dbReference type="NCBI Taxonomy" id="3003348"/>
    <lineage>
        <taxon>Bacteria</taxon>
        <taxon>Bacillati</taxon>
        <taxon>Chloroflexota</taxon>
        <taxon>Chloroflexia</taxon>
        <taxon>Candidatus Chloroheliales</taxon>
        <taxon>Candidatus Chloroheliaceae</taxon>
        <taxon>Candidatus Chlorohelix</taxon>
    </lineage>
</organism>
<protein>
    <submittedName>
        <fullName evidence="1">Uncharacterized protein</fullName>
    </submittedName>
</protein>
<sequence>MISTNFLPRTLRGRAIFRLSTFHHTLFTTLCGDTLQPVACRFCTVTDGFPPFTLSLTERERSDLRWWVRL</sequence>
<dbReference type="AlphaFoldDB" id="A0A8T7M4C9"/>
<keyword evidence="4" id="KW-1185">Reference proteome</keyword>
<dbReference type="EMBL" id="CP128401">
    <property type="protein sequence ID" value="WJW70080.1"/>
    <property type="molecule type" value="Genomic_DNA"/>
</dbReference>
<proteinExistence type="predicted"/>
<dbReference type="Proteomes" id="UP000521676">
    <property type="component" value="Unassembled WGS sequence"/>
</dbReference>
<reference evidence="2" key="2">
    <citation type="journal article" date="2024" name="Nature">
        <title>Anoxygenic phototroph of the Chloroflexota uses a type I reaction centre.</title>
        <authorList>
            <person name="Tsuji J.M."/>
            <person name="Shaw N.A."/>
            <person name="Nagashima S."/>
            <person name="Venkiteswaran J.J."/>
            <person name="Schiff S.L."/>
            <person name="Watanabe T."/>
            <person name="Fukui M."/>
            <person name="Hanada S."/>
            <person name="Tank M."/>
            <person name="Neufeld J.D."/>
        </authorList>
    </citation>
    <scope>NUCLEOTIDE SEQUENCE</scope>
    <source>
        <strain evidence="2">L227-S17</strain>
        <plasmid evidence="2 4">unnamed1</plasmid>
    </source>
</reference>
<dbReference type="RefSeq" id="WP_341471960.1">
    <property type="nucleotide sequence ID" value="NZ_CP128401.1"/>
</dbReference>
<accession>A0A8T7M4C9</accession>
<dbReference type="EMBL" id="JACATZ010000001">
    <property type="protein sequence ID" value="NWJ46927.1"/>
    <property type="molecule type" value="Genomic_DNA"/>
</dbReference>
<keyword evidence="2" id="KW-0614">Plasmid</keyword>
<geneLocation type="plasmid" evidence="2 4">
    <name>unnamed1</name>
</geneLocation>
<evidence type="ECO:0000313" key="1">
    <source>
        <dbReference type="EMBL" id="NWJ46927.1"/>
    </source>
</evidence>
<reference evidence="1 3" key="1">
    <citation type="submission" date="2020-06" db="EMBL/GenBank/DDBJ databases">
        <title>Anoxygenic phototrophic Chloroflexota member uses a Type I reaction center.</title>
        <authorList>
            <person name="Tsuji J.M."/>
            <person name="Shaw N.A."/>
            <person name="Nagashima S."/>
            <person name="Venkiteswaran J."/>
            <person name="Schiff S.L."/>
            <person name="Hanada S."/>
            <person name="Tank M."/>
            <person name="Neufeld J.D."/>
        </authorList>
    </citation>
    <scope>NUCLEOTIDE SEQUENCE [LARGE SCALE GENOMIC DNA]</scope>
    <source>
        <strain evidence="1">L227-S17</strain>
    </source>
</reference>
<evidence type="ECO:0000313" key="3">
    <source>
        <dbReference type="Proteomes" id="UP000521676"/>
    </source>
</evidence>
<name>A0A8T7M4C9_9CHLR</name>